<reference evidence="1 2" key="1">
    <citation type="submission" date="2019-08" db="EMBL/GenBank/DDBJ databases">
        <title>Whole genome of Aphis craccivora.</title>
        <authorList>
            <person name="Voronova N.V."/>
            <person name="Shulinski R.S."/>
            <person name="Bandarenka Y.V."/>
            <person name="Zhorov D.G."/>
            <person name="Warner D."/>
        </authorList>
    </citation>
    <scope>NUCLEOTIDE SEQUENCE [LARGE SCALE GENOMIC DNA]</scope>
    <source>
        <strain evidence="1">180601</strain>
        <tissue evidence="1">Whole Body</tissue>
    </source>
</reference>
<organism evidence="1 2">
    <name type="scientific">Aphis craccivora</name>
    <name type="common">Cowpea aphid</name>
    <dbReference type="NCBI Taxonomy" id="307492"/>
    <lineage>
        <taxon>Eukaryota</taxon>
        <taxon>Metazoa</taxon>
        <taxon>Ecdysozoa</taxon>
        <taxon>Arthropoda</taxon>
        <taxon>Hexapoda</taxon>
        <taxon>Insecta</taxon>
        <taxon>Pterygota</taxon>
        <taxon>Neoptera</taxon>
        <taxon>Paraneoptera</taxon>
        <taxon>Hemiptera</taxon>
        <taxon>Sternorrhyncha</taxon>
        <taxon>Aphidomorpha</taxon>
        <taxon>Aphidoidea</taxon>
        <taxon>Aphididae</taxon>
        <taxon>Aphidini</taxon>
        <taxon>Aphis</taxon>
        <taxon>Aphis</taxon>
    </lineage>
</organism>
<evidence type="ECO:0000313" key="1">
    <source>
        <dbReference type="EMBL" id="KAF0767674.1"/>
    </source>
</evidence>
<protein>
    <submittedName>
        <fullName evidence="1">Uncharacterized protein</fullName>
    </submittedName>
</protein>
<evidence type="ECO:0000313" key="2">
    <source>
        <dbReference type="Proteomes" id="UP000478052"/>
    </source>
</evidence>
<comment type="caution">
    <text evidence="1">The sequence shown here is derived from an EMBL/GenBank/DDBJ whole genome shotgun (WGS) entry which is preliminary data.</text>
</comment>
<feature type="non-terminal residue" evidence="1">
    <location>
        <position position="1"/>
    </location>
</feature>
<accession>A0A6G0ZAQ0</accession>
<proteinExistence type="predicted"/>
<gene>
    <name evidence="1" type="ORF">FWK35_00012863</name>
</gene>
<dbReference type="AlphaFoldDB" id="A0A6G0ZAQ0"/>
<name>A0A6G0ZAQ0_APHCR</name>
<keyword evidence="2" id="KW-1185">Reference proteome</keyword>
<dbReference type="EMBL" id="VUJU01000919">
    <property type="protein sequence ID" value="KAF0767674.1"/>
    <property type="molecule type" value="Genomic_DNA"/>
</dbReference>
<dbReference type="Proteomes" id="UP000478052">
    <property type="component" value="Unassembled WGS sequence"/>
</dbReference>
<sequence>KNYKNTYAPYFLSAFKVQILTKIRQNHEYLQNYFVVENLIQDFYKFSLQ</sequence>